<dbReference type="Proteomes" id="UP001430356">
    <property type="component" value="Unassembled WGS sequence"/>
</dbReference>
<evidence type="ECO:0000259" key="3">
    <source>
        <dbReference type="Pfam" id="PF01167"/>
    </source>
</evidence>
<proteinExistence type="inferred from homology"/>
<dbReference type="PANTHER" id="PTHR16517">
    <property type="entry name" value="TUBBY-RELATED"/>
    <property type="match status" value="1"/>
</dbReference>
<gene>
    <name evidence="4" type="ORF">NESM_000229300</name>
</gene>
<sequence length="536" mass="56326">MDSSAYKPATPPRSSQPPPPPRGGGGPRFQRSHVVDGATATATAPPPPPRQQRPTSSSASAAPPQTPPRLPHHSTSAANGAKAAAAASSGAPDRRSSHRHHRRPPGDSAGGGGLDASTASDASDSCNAVIPFALTEGAVQRAFGGDGAPTSSSVPAAAAAGAARPGSGRAGGLIMPSRKEGSDAVSMYSMSQSVLPMDPRERIYYRPRRHLMQCYLERRKLKDLGITALLPGSHKSFQFFLEHTNDFVLAAVPRSLKSRTMVEDTSSGIAGHFYPISQGGSNIVFTINQQQLDGDTRSFVGKLSRRGSGLEMVMFSEGSKATRKEILAVLLDNFADSSRSAFTVVLPAIDPDSGYLKPLEGGEVKFLRDGRGGTSVAGGSRAGIAEAMENSSEEDVDTGTSTMTKAAPTFAAVGGAPSASPGSGSAPGAQKKWRSHGLLAREYRRHPDSPNIVVLKNKAPQWDGVLRGYKLDFHGRATKASEKNFQLVAATEPEKVIMLFGKQSDDRFAIDFRYPLCGLQAAAIATTVMTARKVIT</sequence>
<keyword evidence="5" id="KW-1185">Reference proteome</keyword>
<evidence type="ECO:0000313" key="4">
    <source>
        <dbReference type="EMBL" id="KAK7201645.1"/>
    </source>
</evidence>
<dbReference type="PANTHER" id="PTHR16517:SF7">
    <property type="entry name" value="PROTEIN KING TUBBY"/>
    <property type="match status" value="1"/>
</dbReference>
<dbReference type="SUPFAM" id="SSF54518">
    <property type="entry name" value="Tubby C-terminal domain-like"/>
    <property type="match status" value="1"/>
</dbReference>
<feature type="compositionally biased region" description="Low complexity" evidence="2">
    <location>
        <begin position="74"/>
        <end position="91"/>
    </location>
</feature>
<dbReference type="PRINTS" id="PR01573">
    <property type="entry name" value="SUPERTUBBY"/>
</dbReference>
<name>A0AAW0F636_9TRYP</name>
<organism evidence="4 5">
    <name type="scientific">Novymonas esmeraldas</name>
    <dbReference type="NCBI Taxonomy" id="1808958"/>
    <lineage>
        <taxon>Eukaryota</taxon>
        <taxon>Discoba</taxon>
        <taxon>Euglenozoa</taxon>
        <taxon>Kinetoplastea</taxon>
        <taxon>Metakinetoplastina</taxon>
        <taxon>Trypanosomatida</taxon>
        <taxon>Trypanosomatidae</taxon>
        <taxon>Novymonas</taxon>
    </lineage>
</organism>
<dbReference type="InterPro" id="IPR000007">
    <property type="entry name" value="Tubby_C"/>
</dbReference>
<evidence type="ECO:0000313" key="5">
    <source>
        <dbReference type="Proteomes" id="UP001430356"/>
    </source>
</evidence>
<comment type="caution">
    <text evidence="4">The sequence shown here is derived from an EMBL/GenBank/DDBJ whole genome shotgun (WGS) entry which is preliminary data.</text>
</comment>
<feature type="region of interest" description="Disordered" evidence="2">
    <location>
        <begin position="145"/>
        <end position="175"/>
    </location>
</feature>
<feature type="compositionally biased region" description="Low complexity" evidence="2">
    <location>
        <begin position="148"/>
        <end position="167"/>
    </location>
</feature>
<dbReference type="Pfam" id="PF01167">
    <property type="entry name" value="Tub"/>
    <property type="match status" value="1"/>
</dbReference>
<dbReference type="AlphaFoldDB" id="A0AAW0F636"/>
<feature type="compositionally biased region" description="Low complexity" evidence="2">
    <location>
        <begin position="412"/>
        <end position="429"/>
    </location>
</feature>
<reference evidence="4 5" key="1">
    <citation type="journal article" date="2021" name="MBio">
        <title>A New Model Trypanosomatid, Novymonas esmeraldas: Genomic Perception of Its 'Candidatus Pandoraea novymonadis' Endosymbiont.</title>
        <authorList>
            <person name="Zakharova A."/>
            <person name="Saura A."/>
            <person name="Butenko A."/>
            <person name="Podesvova L."/>
            <person name="Warmusova S."/>
            <person name="Kostygov A.Y."/>
            <person name="Nenarokova A."/>
            <person name="Lukes J."/>
            <person name="Opperdoes F.R."/>
            <person name="Yurchenko V."/>
        </authorList>
    </citation>
    <scope>NUCLEOTIDE SEQUENCE [LARGE SCALE GENOMIC DNA]</scope>
    <source>
        <strain evidence="4 5">E262AT.01</strain>
    </source>
</reference>
<accession>A0AAW0F636</accession>
<feature type="compositionally biased region" description="Low complexity" evidence="2">
    <location>
        <begin position="52"/>
        <end position="63"/>
    </location>
</feature>
<dbReference type="Gene3D" id="3.20.90.10">
    <property type="entry name" value="Tubby Protein, Chain A"/>
    <property type="match status" value="1"/>
</dbReference>
<evidence type="ECO:0000256" key="2">
    <source>
        <dbReference type="SAM" id="MobiDB-lite"/>
    </source>
</evidence>
<comment type="similarity">
    <text evidence="1">Belongs to the TUB family.</text>
</comment>
<feature type="compositionally biased region" description="Pro residues" evidence="2">
    <location>
        <begin position="9"/>
        <end position="22"/>
    </location>
</feature>
<feature type="domain" description="Tubby C-terminal" evidence="3">
    <location>
        <begin position="445"/>
        <end position="527"/>
    </location>
</feature>
<evidence type="ECO:0000256" key="1">
    <source>
        <dbReference type="ARBA" id="ARBA00007129"/>
    </source>
</evidence>
<feature type="region of interest" description="Disordered" evidence="2">
    <location>
        <begin position="1"/>
        <end position="122"/>
    </location>
</feature>
<dbReference type="EMBL" id="JAECZO010000018">
    <property type="protein sequence ID" value="KAK7201645.1"/>
    <property type="molecule type" value="Genomic_DNA"/>
</dbReference>
<feature type="region of interest" description="Disordered" evidence="2">
    <location>
        <begin position="412"/>
        <end position="431"/>
    </location>
</feature>
<dbReference type="InterPro" id="IPR025659">
    <property type="entry name" value="Tubby-like_C"/>
</dbReference>
<protein>
    <submittedName>
        <fullName evidence="4">Tub family protein-like protein</fullName>
    </submittedName>
</protein>